<proteinExistence type="predicted"/>
<sequence length="66" mass="7881">MFAADCLERAARLIRSECFVASVCPPLYLQRIAWKGRMPDFRHMFMYKYVVIYKYVKTFASVYNQS</sequence>
<dbReference type="Proteomes" id="UP000410492">
    <property type="component" value="Unassembled WGS sequence"/>
</dbReference>
<dbReference type="EMBL" id="CAACVG010007617">
    <property type="protein sequence ID" value="VEN46318.1"/>
    <property type="molecule type" value="Genomic_DNA"/>
</dbReference>
<organism evidence="1 2">
    <name type="scientific">Callosobruchus maculatus</name>
    <name type="common">Southern cowpea weevil</name>
    <name type="synonym">Pulse bruchid</name>
    <dbReference type="NCBI Taxonomy" id="64391"/>
    <lineage>
        <taxon>Eukaryota</taxon>
        <taxon>Metazoa</taxon>
        <taxon>Ecdysozoa</taxon>
        <taxon>Arthropoda</taxon>
        <taxon>Hexapoda</taxon>
        <taxon>Insecta</taxon>
        <taxon>Pterygota</taxon>
        <taxon>Neoptera</taxon>
        <taxon>Endopterygota</taxon>
        <taxon>Coleoptera</taxon>
        <taxon>Polyphaga</taxon>
        <taxon>Cucujiformia</taxon>
        <taxon>Chrysomeloidea</taxon>
        <taxon>Chrysomelidae</taxon>
        <taxon>Bruchinae</taxon>
        <taxon>Bruchini</taxon>
        <taxon>Callosobruchus</taxon>
    </lineage>
</organism>
<dbReference type="OrthoDB" id="6782411at2759"/>
<evidence type="ECO:0000313" key="2">
    <source>
        <dbReference type="Proteomes" id="UP000410492"/>
    </source>
</evidence>
<evidence type="ECO:0000313" key="1">
    <source>
        <dbReference type="EMBL" id="VEN46318.1"/>
    </source>
</evidence>
<name>A0A653CEM6_CALMS</name>
<keyword evidence="2" id="KW-1185">Reference proteome</keyword>
<reference evidence="1 2" key="1">
    <citation type="submission" date="2019-01" db="EMBL/GenBank/DDBJ databases">
        <authorList>
            <person name="Sayadi A."/>
        </authorList>
    </citation>
    <scope>NUCLEOTIDE SEQUENCE [LARGE SCALE GENOMIC DNA]</scope>
</reference>
<gene>
    <name evidence="1" type="ORF">CALMAC_LOCUS8456</name>
</gene>
<accession>A0A653CEM6</accession>
<protein>
    <submittedName>
        <fullName evidence="1">Uncharacterized protein</fullName>
    </submittedName>
</protein>
<dbReference type="AlphaFoldDB" id="A0A653CEM6"/>